<proteinExistence type="predicted"/>
<accession>A0ABV2NTA3</accession>
<protein>
    <recommendedName>
        <fullName evidence="3">DUF3606 domain-containing protein</fullName>
    </recommendedName>
</protein>
<keyword evidence="2" id="KW-1185">Reference proteome</keyword>
<gene>
    <name evidence="1" type="ORF">ABIC20_007149</name>
</gene>
<evidence type="ECO:0008006" key="3">
    <source>
        <dbReference type="Google" id="ProtNLM"/>
    </source>
</evidence>
<name>A0ABV2NTA3_9HYPH</name>
<dbReference type="Proteomes" id="UP001549119">
    <property type="component" value="Unassembled WGS sequence"/>
</dbReference>
<sequence length="60" mass="6731">MVDDLTIKQPQDPTKINIHEKWEVAYWTKKWSVTEKQLKDAVAAVGVSTAKVAAHLGKKV</sequence>
<dbReference type="EMBL" id="JBEPNW010000005">
    <property type="protein sequence ID" value="MET3869764.1"/>
    <property type="molecule type" value="Genomic_DNA"/>
</dbReference>
<dbReference type="Pfam" id="PF12244">
    <property type="entry name" value="DUF3606"/>
    <property type="match status" value="1"/>
</dbReference>
<evidence type="ECO:0000313" key="2">
    <source>
        <dbReference type="Proteomes" id="UP001549119"/>
    </source>
</evidence>
<dbReference type="RefSeq" id="WP_209651390.1">
    <property type="nucleotide sequence ID" value="NZ_JBEPNV010000003.1"/>
</dbReference>
<organism evidence="1 2">
    <name type="scientific">Methylobacterium radiotolerans</name>
    <dbReference type="NCBI Taxonomy" id="31998"/>
    <lineage>
        <taxon>Bacteria</taxon>
        <taxon>Pseudomonadati</taxon>
        <taxon>Pseudomonadota</taxon>
        <taxon>Alphaproteobacteria</taxon>
        <taxon>Hyphomicrobiales</taxon>
        <taxon>Methylobacteriaceae</taxon>
        <taxon>Methylobacterium</taxon>
    </lineage>
</organism>
<dbReference type="InterPro" id="IPR022037">
    <property type="entry name" value="DUF3606"/>
</dbReference>
<reference evidence="1 2" key="1">
    <citation type="submission" date="2024-06" db="EMBL/GenBank/DDBJ databases">
        <title>Genomics of switchgrass bacterial isolates.</title>
        <authorList>
            <person name="Shade A."/>
        </authorList>
    </citation>
    <scope>NUCLEOTIDE SEQUENCE [LARGE SCALE GENOMIC DNA]</scope>
    <source>
        <strain evidence="1 2">PvP084</strain>
    </source>
</reference>
<evidence type="ECO:0000313" key="1">
    <source>
        <dbReference type="EMBL" id="MET3869764.1"/>
    </source>
</evidence>
<comment type="caution">
    <text evidence="1">The sequence shown here is derived from an EMBL/GenBank/DDBJ whole genome shotgun (WGS) entry which is preliminary data.</text>
</comment>